<evidence type="ECO:0000313" key="1">
    <source>
        <dbReference type="EMBL" id="MBW7466285.1"/>
    </source>
</evidence>
<comment type="caution">
    <text evidence="1">The sequence shown here is derived from an EMBL/GenBank/DDBJ whole genome shotgun (WGS) entry which is preliminary data.</text>
</comment>
<evidence type="ECO:0000313" key="2">
    <source>
        <dbReference type="Proteomes" id="UP000813018"/>
    </source>
</evidence>
<name>A0ABS7CR38_9BACT</name>
<dbReference type="Proteomes" id="UP000813018">
    <property type="component" value="Unassembled WGS sequence"/>
</dbReference>
<dbReference type="RefSeq" id="WP_219876162.1">
    <property type="nucleotide sequence ID" value="NZ_JAHYXK010000002.1"/>
</dbReference>
<organism evidence="1 2">
    <name type="scientific">Pontibacter aydingkolensis</name>
    <dbReference type="NCBI Taxonomy" id="1911536"/>
    <lineage>
        <taxon>Bacteria</taxon>
        <taxon>Pseudomonadati</taxon>
        <taxon>Bacteroidota</taxon>
        <taxon>Cytophagia</taxon>
        <taxon>Cytophagales</taxon>
        <taxon>Hymenobacteraceae</taxon>
        <taxon>Pontibacter</taxon>
    </lineage>
</organism>
<dbReference type="EMBL" id="JAHYXK010000002">
    <property type="protein sequence ID" value="MBW7466285.1"/>
    <property type="molecule type" value="Genomic_DNA"/>
</dbReference>
<gene>
    <name evidence="1" type="ORF">K0O23_04335</name>
</gene>
<proteinExistence type="predicted"/>
<accession>A0ABS7CR38</accession>
<sequence>MHVLVQSHMSQTNQHTTLKPITVVAKTDCYELLFNAETNRIYFTILGFWKNGDVVPDLLSDLNKALAITQKGFTLLADLSAMVTHPQQLNSLHIQLQKNISDAGLSCGAYVEPTDKIANFQIEQTIKTSQINLKRFGSLHEAEEWLN</sequence>
<keyword evidence="2" id="KW-1185">Reference proteome</keyword>
<protein>
    <recommendedName>
        <fullName evidence="3">SpoIIAA-like</fullName>
    </recommendedName>
</protein>
<reference evidence="1 2" key="1">
    <citation type="journal article" date="2016" name="Int. J. Syst. Evol. Microbiol.">
        <title>Pontibacter aydingkolensis sp. nov., isolated from soil of a salt lake.</title>
        <authorList>
            <person name="Osman G."/>
            <person name="Zhang T."/>
            <person name="Lou K."/>
            <person name="Gao Y."/>
            <person name="Chang W."/>
            <person name="Lin Q."/>
            <person name="Yang H.M."/>
            <person name="Huo X.D."/>
            <person name="Wang N."/>
        </authorList>
    </citation>
    <scope>NUCLEOTIDE SEQUENCE [LARGE SCALE GENOMIC DNA]</scope>
    <source>
        <strain evidence="1 2">KACC 19255</strain>
    </source>
</reference>
<evidence type="ECO:0008006" key="3">
    <source>
        <dbReference type="Google" id="ProtNLM"/>
    </source>
</evidence>